<keyword evidence="3" id="KW-1185">Reference proteome</keyword>
<proteinExistence type="predicted"/>
<dbReference type="Proteomes" id="UP000286931">
    <property type="component" value="Unassembled WGS sequence"/>
</dbReference>
<sequence>MVHADGAPTGGPGGGTDFEGYTLEQLQAMIAGANPSALGVYADKLHGTAQRIQTATDGLTKCIQALSGAWEGPAAESFRTWAGGVTAAAAGLGDYVSAAGTHVNHVGQQIFVAKMRMPQVPPTVLATANQGPVAVVSAATNPPPGGADPIKAHQEAKAQVDAAHQEAVTQMRTLASTYRVAAADLKALPAPEFPPPPTNFDPSYEQTSAIDGPGGSRSSNAGPSGAVPGSGTTGRPKQAPMSSGASKPGIYSAPFGSVPGSVSPTGTEGGVAPYIPQSTNLQGNGPLTASDPTNATWVPPTSGGGSSSNSHVLTSTALFPDGNPVNPAGGGRISGFPGTIARSSEGPNVNPGSAPRGGSSGGAVTRSGGTPTGIPGGSTVPGSTPRGPSVPGGRGSFSASPGGPGISSPAQAATPGTSSSARMPGIPGAAGASSLPPRERGGAPSRRLANSRGGSIGNASGSPSNRNSPRLQALAAESESSGTATPQHPTGQPGQRTPFTGGARSEQVRRRTPRSEEADDNPWDGPRQPGVVPPVID</sequence>
<dbReference type="SUPFAM" id="SSF140453">
    <property type="entry name" value="EsxAB dimer-like"/>
    <property type="match status" value="1"/>
</dbReference>
<gene>
    <name evidence="2" type="ORF">EHYA_04051</name>
</gene>
<feature type="compositionally biased region" description="Polar residues" evidence="1">
    <location>
        <begin position="276"/>
        <end position="296"/>
    </location>
</feature>
<reference evidence="2 3" key="1">
    <citation type="submission" date="2018-12" db="EMBL/GenBank/DDBJ databases">
        <title>Draft genome sequence of Embleya hyalina NBRC 13850T.</title>
        <authorList>
            <person name="Komaki H."/>
            <person name="Hosoyama A."/>
            <person name="Kimura A."/>
            <person name="Ichikawa N."/>
            <person name="Tamura T."/>
        </authorList>
    </citation>
    <scope>NUCLEOTIDE SEQUENCE [LARGE SCALE GENOMIC DNA]</scope>
    <source>
        <strain evidence="2 3">NBRC 13850</strain>
    </source>
</reference>
<feature type="compositionally biased region" description="Low complexity" evidence="1">
    <location>
        <begin position="377"/>
        <end position="389"/>
    </location>
</feature>
<dbReference type="InterPro" id="IPR036689">
    <property type="entry name" value="ESAT-6-like_sf"/>
</dbReference>
<comment type="caution">
    <text evidence="2">The sequence shown here is derived from an EMBL/GenBank/DDBJ whole genome shotgun (WGS) entry which is preliminary data.</text>
</comment>
<feature type="compositionally biased region" description="Low complexity" evidence="1">
    <location>
        <begin position="396"/>
        <end position="413"/>
    </location>
</feature>
<feature type="compositionally biased region" description="Basic and acidic residues" evidence="1">
    <location>
        <begin position="506"/>
        <end position="516"/>
    </location>
</feature>
<dbReference type="AlphaFoldDB" id="A0A401YP68"/>
<dbReference type="Gene3D" id="1.20.1260.20">
    <property type="entry name" value="PPE superfamily"/>
    <property type="match status" value="1"/>
</dbReference>
<evidence type="ECO:0000313" key="2">
    <source>
        <dbReference type="EMBL" id="GCD96366.1"/>
    </source>
</evidence>
<feature type="compositionally biased region" description="Polar residues" evidence="1">
    <location>
        <begin position="457"/>
        <end position="470"/>
    </location>
</feature>
<accession>A0A401YP68</accession>
<evidence type="ECO:0000256" key="1">
    <source>
        <dbReference type="SAM" id="MobiDB-lite"/>
    </source>
</evidence>
<feature type="compositionally biased region" description="Polar residues" evidence="1">
    <location>
        <begin position="478"/>
        <end position="498"/>
    </location>
</feature>
<protein>
    <recommendedName>
        <fullName evidence="4">PPE family domain-containing protein</fullName>
    </recommendedName>
</protein>
<dbReference type="EMBL" id="BIFH01000020">
    <property type="protein sequence ID" value="GCD96366.1"/>
    <property type="molecule type" value="Genomic_DNA"/>
</dbReference>
<evidence type="ECO:0008006" key="4">
    <source>
        <dbReference type="Google" id="ProtNLM"/>
    </source>
</evidence>
<feature type="compositionally biased region" description="Low complexity" evidence="1">
    <location>
        <begin position="351"/>
        <end position="369"/>
    </location>
</feature>
<organism evidence="2 3">
    <name type="scientific">Embleya hyalina</name>
    <dbReference type="NCBI Taxonomy" id="516124"/>
    <lineage>
        <taxon>Bacteria</taxon>
        <taxon>Bacillati</taxon>
        <taxon>Actinomycetota</taxon>
        <taxon>Actinomycetes</taxon>
        <taxon>Kitasatosporales</taxon>
        <taxon>Streptomycetaceae</taxon>
        <taxon>Embleya</taxon>
    </lineage>
</organism>
<dbReference type="InterPro" id="IPR038332">
    <property type="entry name" value="PPE_sf"/>
</dbReference>
<feature type="region of interest" description="Disordered" evidence="1">
    <location>
        <begin position="189"/>
        <end position="537"/>
    </location>
</feature>
<name>A0A401YP68_9ACTN</name>
<evidence type="ECO:0000313" key="3">
    <source>
        <dbReference type="Proteomes" id="UP000286931"/>
    </source>
</evidence>